<dbReference type="RefSeq" id="WP_064146271.1">
    <property type="nucleotide sequence ID" value="NZ_CAAGVK010000031.1"/>
</dbReference>
<gene>
    <name evidence="1" type="ORF">GNF00_01210</name>
</gene>
<comment type="caution">
    <text evidence="1">The sequence shown here is derived from an EMBL/GenBank/DDBJ whole genome shotgun (WGS) entry which is preliminary data.</text>
</comment>
<protein>
    <submittedName>
        <fullName evidence="1">Uncharacterized protein</fullName>
    </submittedName>
</protein>
<evidence type="ECO:0000313" key="2">
    <source>
        <dbReference type="Proteomes" id="UP000485085"/>
    </source>
</evidence>
<dbReference type="EMBL" id="WNPO01000003">
    <property type="protein sequence ID" value="MUA38467.1"/>
    <property type="molecule type" value="Genomic_DNA"/>
</dbReference>
<dbReference type="Proteomes" id="UP000485085">
    <property type="component" value="Unassembled WGS sequence"/>
</dbReference>
<proteinExistence type="predicted"/>
<organism evidence="1 2">
    <name type="scientific">Klebsiella pneumoniae</name>
    <dbReference type="NCBI Taxonomy" id="573"/>
    <lineage>
        <taxon>Bacteria</taxon>
        <taxon>Pseudomonadati</taxon>
        <taxon>Pseudomonadota</taxon>
        <taxon>Gammaproteobacteria</taxon>
        <taxon>Enterobacterales</taxon>
        <taxon>Enterobacteriaceae</taxon>
        <taxon>Klebsiella/Raoultella group</taxon>
        <taxon>Klebsiella</taxon>
        <taxon>Klebsiella pneumoniae complex</taxon>
    </lineage>
</organism>
<name>A0A9Q4WUK1_KLEPN</name>
<evidence type="ECO:0000313" key="1">
    <source>
        <dbReference type="EMBL" id="MUA38467.1"/>
    </source>
</evidence>
<sequence length="64" mass="7276">MTAEDVINDVLVELGKLPDHLLIATVFDNKPAELKALANEWGWMDTEVREQLYAIAWRIVNAQP</sequence>
<dbReference type="AlphaFoldDB" id="A0A9Q4WUK1"/>
<accession>A0A9Q4WUK1</accession>
<reference evidence="1 2" key="1">
    <citation type="submission" date="2019-11" db="EMBL/GenBank/DDBJ databases">
        <title>Emergence of a novel subclone of carbapenem-resistant Klebsiella pneumoniae ST11 with enhanced virulence and transmissibility: a molecular epidemiological, clinical, genomic study.</title>
        <authorList>
            <person name="Zhou K."/>
        </authorList>
    </citation>
    <scope>NUCLEOTIDE SEQUENCE [LARGE SCALE GENOMIC DNA]</scope>
    <source>
        <strain evidence="1 2">KP_38044</strain>
    </source>
</reference>